<dbReference type="CDD" id="cd00067">
    <property type="entry name" value="GAL4"/>
    <property type="match status" value="1"/>
</dbReference>
<sequence length="551" mass="61763">MVNHGPSGGCVTCKKRRVKCDESKPACQACQRLNLPCGGYKPKPVRIRFKDQTSKFGSERASMEVVRQQQWVPSLRSLAEPDPAVPFFIRHYAIMGRDMKSTRGFFEILGPVYASQQQSSALSLAVSAVASEILSRWRHEGSSRASRETYAQAIKSLRSTIQDRKEWGNPATLLAVLALQFYENLAVIYGSQAATRVHHNGAVSLLPFTDQNCTDGLLMAHIRRCILHNEIISAIRQKRLLQSTAHSYIGCIDPKIAPGNLGPALDAIGVSVAELHASYWQPAESIHRDWRAEAKSIDEQLLVWAQNVPQPLQPRRFTDGRVLDPSIPTYESTCDVYISCQIGSLWNEWRAQRLLLVKIILSSLSTIPPQHFAYSEDGTLAEDEEFAKYMHILQELVDSVCYSVPFYLGNQGGWLSIPDLTDPSIVLPSNRLLGSGNKRSSSQQQSKVQTSGDDHRSHIIAQGPWHIMSMLSRMVVFFIEDSGPELVPFLKPGQLQWLRKQFLRVTQLLRIPLEEAGDSDGRFYPLDMSVQADLDVKIDNLAKRIRKGAFI</sequence>
<dbReference type="GO" id="GO:0009893">
    <property type="term" value="P:positive regulation of metabolic process"/>
    <property type="evidence" value="ECO:0007669"/>
    <property type="project" value="UniProtKB-ARBA"/>
</dbReference>
<name>A0A1L9U7D9_ASPBC</name>
<dbReference type="Proteomes" id="UP000184499">
    <property type="component" value="Unassembled WGS sequence"/>
</dbReference>
<dbReference type="VEuPathDB" id="FungiDB:ASPBRDRAFT_47660"/>
<dbReference type="GO" id="GO:0000981">
    <property type="term" value="F:DNA-binding transcription factor activity, RNA polymerase II-specific"/>
    <property type="evidence" value="ECO:0007669"/>
    <property type="project" value="InterPro"/>
</dbReference>
<dbReference type="InterPro" id="IPR036864">
    <property type="entry name" value="Zn2-C6_fun-type_DNA-bd_sf"/>
</dbReference>
<feature type="domain" description="Zn(2)-C6 fungal-type" evidence="6">
    <location>
        <begin position="9"/>
        <end position="37"/>
    </location>
</feature>
<dbReference type="GO" id="GO:0008270">
    <property type="term" value="F:zinc ion binding"/>
    <property type="evidence" value="ECO:0007669"/>
    <property type="project" value="InterPro"/>
</dbReference>
<gene>
    <name evidence="7" type="ORF">ASPBRDRAFT_47660</name>
</gene>
<dbReference type="Gene3D" id="4.10.240.10">
    <property type="entry name" value="Zn(2)-C6 fungal-type DNA-binding domain"/>
    <property type="match status" value="1"/>
</dbReference>
<evidence type="ECO:0000256" key="3">
    <source>
        <dbReference type="ARBA" id="ARBA00023163"/>
    </source>
</evidence>
<evidence type="ECO:0000256" key="5">
    <source>
        <dbReference type="SAM" id="MobiDB-lite"/>
    </source>
</evidence>
<accession>A0A1L9U7D9</accession>
<dbReference type="GO" id="GO:0003677">
    <property type="term" value="F:DNA binding"/>
    <property type="evidence" value="ECO:0007669"/>
    <property type="project" value="UniProtKB-KW"/>
</dbReference>
<dbReference type="SUPFAM" id="SSF57701">
    <property type="entry name" value="Zn2/Cys6 DNA-binding domain"/>
    <property type="match status" value="1"/>
</dbReference>
<dbReference type="InterPro" id="IPR053175">
    <property type="entry name" value="DHMBA_Reg_Transcription_Factor"/>
</dbReference>
<keyword evidence="2" id="KW-0238">DNA-binding</keyword>
<keyword evidence="8" id="KW-1185">Reference proteome</keyword>
<dbReference type="SMART" id="SM00066">
    <property type="entry name" value="GAL4"/>
    <property type="match status" value="1"/>
</dbReference>
<feature type="region of interest" description="Disordered" evidence="5">
    <location>
        <begin position="434"/>
        <end position="454"/>
    </location>
</feature>
<dbReference type="EMBL" id="KV878693">
    <property type="protein sequence ID" value="OJJ67610.1"/>
    <property type="molecule type" value="Genomic_DNA"/>
</dbReference>
<dbReference type="AlphaFoldDB" id="A0A1L9U7D9"/>
<dbReference type="PANTHER" id="PTHR38791">
    <property type="entry name" value="ZN(II)2CYS6 TRANSCRIPTION FACTOR (EUROFUNG)-RELATED-RELATED"/>
    <property type="match status" value="1"/>
</dbReference>
<evidence type="ECO:0000259" key="6">
    <source>
        <dbReference type="PROSITE" id="PS50048"/>
    </source>
</evidence>
<dbReference type="STRING" id="767769.A0A1L9U7D9"/>
<evidence type="ECO:0000256" key="1">
    <source>
        <dbReference type="ARBA" id="ARBA00023015"/>
    </source>
</evidence>
<evidence type="ECO:0000313" key="8">
    <source>
        <dbReference type="Proteomes" id="UP000184499"/>
    </source>
</evidence>
<evidence type="ECO:0000313" key="7">
    <source>
        <dbReference type="EMBL" id="OJJ67610.1"/>
    </source>
</evidence>
<protein>
    <recommendedName>
        <fullName evidence="6">Zn(2)-C6 fungal-type domain-containing protein</fullName>
    </recommendedName>
</protein>
<reference evidence="8" key="1">
    <citation type="journal article" date="2017" name="Genome Biol.">
        <title>Comparative genomics reveals high biological diversity and specific adaptations in the industrially and medically important fungal genus Aspergillus.</title>
        <authorList>
            <person name="de Vries R.P."/>
            <person name="Riley R."/>
            <person name="Wiebenga A."/>
            <person name="Aguilar-Osorio G."/>
            <person name="Amillis S."/>
            <person name="Uchima C.A."/>
            <person name="Anderluh G."/>
            <person name="Asadollahi M."/>
            <person name="Askin M."/>
            <person name="Barry K."/>
            <person name="Battaglia E."/>
            <person name="Bayram O."/>
            <person name="Benocci T."/>
            <person name="Braus-Stromeyer S.A."/>
            <person name="Caldana C."/>
            <person name="Canovas D."/>
            <person name="Cerqueira G.C."/>
            <person name="Chen F."/>
            <person name="Chen W."/>
            <person name="Choi C."/>
            <person name="Clum A."/>
            <person name="Dos Santos R.A."/>
            <person name="Damasio A.R."/>
            <person name="Diallinas G."/>
            <person name="Emri T."/>
            <person name="Fekete E."/>
            <person name="Flipphi M."/>
            <person name="Freyberg S."/>
            <person name="Gallo A."/>
            <person name="Gournas C."/>
            <person name="Habgood R."/>
            <person name="Hainaut M."/>
            <person name="Harispe M.L."/>
            <person name="Henrissat B."/>
            <person name="Hilden K.S."/>
            <person name="Hope R."/>
            <person name="Hossain A."/>
            <person name="Karabika E."/>
            <person name="Karaffa L."/>
            <person name="Karanyi Z."/>
            <person name="Krasevec N."/>
            <person name="Kuo A."/>
            <person name="Kusch H."/>
            <person name="LaButti K."/>
            <person name="Lagendijk E.L."/>
            <person name="Lapidus A."/>
            <person name="Levasseur A."/>
            <person name="Lindquist E."/>
            <person name="Lipzen A."/>
            <person name="Logrieco A.F."/>
            <person name="MacCabe A."/>
            <person name="Maekelae M.R."/>
            <person name="Malavazi I."/>
            <person name="Melin P."/>
            <person name="Meyer V."/>
            <person name="Mielnichuk N."/>
            <person name="Miskei M."/>
            <person name="Molnar A.P."/>
            <person name="Mule G."/>
            <person name="Ngan C.Y."/>
            <person name="Orejas M."/>
            <person name="Orosz E."/>
            <person name="Ouedraogo J.P."/>
            <person name="Overkamp K.M."/>
            <person name="Park H.-S."/>
            <person name="Perrone G."/>
            <person name="Piumi F."/>
            <person name="Punt P.J."/>
            <person name="Ram A.F."/>
            <person name="Ramon A."/>
            <person name="Rauscher S."/>
            <person name="Record E."/>
            <person name="Riano-Pachon D.M."/>
            <person name="Robert V."/>
            <person name="Roehrig J."/>
            <person name="Ruller R."/>
            <person name="Salamov A."/>
            <person name="Salih N.S."/>
            <person name="Samson R.A."/>
            <person name="Sandor E."/>
            <person name="Sanguinetti M."/>
            <person name="Schuetze T."/>
            <person name="Sepcic K."/>
            <person name="Shelest E."/>
            <person name="Sherlock G."/>
            <person name="Sophianopoulou V."/>
            <person name="Squina F.M."/>
            <person name="Sun H."/>
            <person name="Susca A."/>
            <person name="Todd R.B."/>
            <person name="Tsang A."/>
            <person name="Unkles S.E."/>
            <person name="van de Wiele N."/>
            <person name="van Rossen-Uffink D."/>
            <person name="Oliveira J.V."/>
            <person name="Vesth T.C."/>
            <person name="Visser J."/>
            <person name="Yu J.-H."/>
            <person name="Zhou M."/>
            <person name="Andersen M.R."/>
            <person name="Archer D.B."/>
            <person name="Baker S.E."/>
            <person name="Benoit I."/>
            <person name="Brakhage A.A."/>
            <person name="Braus G.H."/>
            <person name="Fischer R."/>
            <person name="Frisvad J.C."/>
            <person name="Goldman G.H."/>
            <person name="Houbraken J."/>
            <person name="Oakley B."/>
            <person name="Pocsi I."/>
            <person name="Scazzocchio C."/>
            <person name="Seiboth B."/>
            <person name="vanKuyk P.A."/>
            <person name="Wortman J."/>
            <person name="Dyer P.S."/>
            <person name="Grigoriev I.V."/>
        </authorList>
    </citation>
    <scope>NUCLEOTIDE SEQUENCE [LARGE SCALE GENOMIC DNA]</scope>
    <source>
        <strain evidence="8">CBS 101740 / IMI 381727 / IBT 21946</strain>
    </source>
</reference>
<dbReference type="Pfam" id="PF00172">
    <property type="entry name" value="Zn_clus"/>
    <property type="match status" value="1"/>
</dbReference>
<proteinExistence type="predicted"/>
<dbReference type="OrthoDB" id="2991872at2759"/>
<evidence type="ECO:0000256" key="2">
    <source>
        <dbReference type="ARBA" id="ARBA00023125"/>
    </source>
</evidence>
<keyword evidence="1" id="KW-0805">Transcription regulation</keyword>
<dbReference type="InterPro" id="IPR001138">
    <property type="entry name" value="Zn2Cys6_DnaBD"/>
</dbReference>
<dbReference type="RefSeq" id="XP_067474859.1">
    <property type="nucleotide sequence ID" value="XM_067625904.1"/>
</dbReference>
<dbReference type="PROSITE" id="PS50048">
    <property type="entry name" value="ZN2_CY6_FUNGAL_2"/>
    <property type="match status" value="1"/>
</dbReference>
<keyword evidence="4" id="KW-0539">Nucleus</keyword>
<dbReference type="OMA" id="PWHIMSM"/>
<organism evidence="7 8">
    <name type="scientific">Aspergillus brasiliensis (strain CBS 101740 / IMI 381727 / IBT 21946)</name>
    <dbReference type="NCBI Taxonomy" id="767769"/>
    <lineage>
        <taxon>Eukaryota</taxon>
        <taxon>Fungi</taxon>
        <taxon>Dikarya</taxon>
        <taxon>Ascomycota</taxon>
        <taxon>Pezizomycotina</taxon>
        <taxon>Eurotiomycetes</taxon>
        <taxon>Eurotiomycetidae</taxon>
        <taxon>Eurotiales</taxon>
        <taxon>Aspergillaceae</taxon>
        <taxon>Aspergillus</taxon>
        <taxon>Aspergillus subgen. Circumdati</taxon>
    </lineage>
</organism>
<dbReference type="GeneID" id="93578392"/>
<evidence type="ECO:0000256" key="4">
    <source>
        <dbReference type="ARBA" id="ARBA00023242"/>
    </source>
</evidence>
<dbReference type="PROSITE" id="PS00463">
    <property type="entry name" value="ZN2_CY6_FUNGAL_1"/>
    <property type="match status" value="1"/>
</dbReference>
<keyword evidence="3" id="KW-0804">Transcription</keyword>